<gene>
    <name evidence="2" type="ORF">DWX04_05330</name>
</gene>
<proteinExistence type="predicted"/>
<accession>A0A412QY48</accession>
<dbReference type="EMBL" id="QRXI01000005">
    <property type="protein sequence ID" value="RGT96134.1"/>
    <property type="molecule type" value="Genomic_DNA"/>
</dbReference>
<sequence length="171" mass="19364">MKKIILSLIMVLSCTISSFAQSHSDRLSLGVGALYERGLDATIAWEHETRHHNAWEYFINGYIKWDECASCGHICPYSFWNNYRTWGIGVAYKPCLVRGRNHYGNLRIGASGGSDTDKFIAGIHAGYEHNLSLRHGWGLYIQAKCDLIVPDRKDLFRTGIVIGFKIPTSKR</sequence>
<comment type="caution">
    <text evidence="2">The sequence shown here is derived from an EMBL/GenBank/DDBJ whole genome shotgun (WGS) entry which is preliminary data.</text>
</comment>
<organism evidence="2 3">
    <name type="scientific">Phocaeicola vulgatus</name>
    <name type="common">Bacteroides vulgatus</name>
    <dbReference type="NCBI Taxonomy" id="821"/>
    <lineage>
        <taxon>Bacteria</taxon>
        <taxon>Pseudomonadati</taxon>
        <taxon>Bacteroidota</taxon>
        <taxon>Bacteroidia</taxon>
        <taxon>Bacteroidales</taxon>
        <taxon>Bacteroidaceae</taxon>
        <taxon>Phocaeicola</taxon>
    </lineage>
</organism>
<feature type="chain" id="PRO_5019297888" evidence="1">
    <location>
        <begin position="21"/>
        <end position="171"/>
    </location>
</feature>
<evidence type="ECO:0000313" key="2">
    <source>
        <dbReference type="EMBL" id="RGT96134.1"/>
    </source>
</evidence>
<dbReference type="RefSeq" id="WP_117852438.1">
    <property type="nucleotide sequence ID" value="NZ_JAKKXF010000001.1"/>
</dbReference>
<protein>
    <submittedName>
        <fullName evidence="2">Uncharacterized protein</fullName>
    </submittedName>
</protein>
<name>A0A412QY48_PHOVU</name>
<reference evidence="2 3" key="1">
    <citation type="submission" date="2018-08" db="EMBL/GenBank/DDBJ databases">
        <title>A genome reference for cultivated species of the human gut microbiota.</title>
        <authorList>
            <person name="Zou Y."/>
            <person name="Xue W."/>
            <person name="Luo G."/>
        </authorList>
    </citation>
    <scope>NUCLEOTIDE SEQUENCE [LARGE SCALE GENOMIC DNA]</scope>
    <source>
        <strain evidence="2 3">AF18-14</strain>
    </source>
</reference>
<evidence type="ECO:0000256" key="1">
    <source>
        <dbReference type="SAM" id="SignalP"/>
    </source>
</evidence>
<keyword evidence="1" id="KW-0732">Signal</keyword>
<evidence type="ECO:0000313" key="3">
    <source>
        <dbReference type="Proteomes" id="UP000283833"/>
    </source>
</evidence>
<dbReference type="Proteomes" id="UP000283833">
    <property type="component" value="Unassembled WGS sequence"/>
</dbReference>
<dbReference type="AlphaFoldDB" id="A0A412QY48"/>
<feature type="signal peptide" evidence="1">
    <location>
        <begin position="1"/>
        <end position="20"/>
    </location>
</feature>